<sequence>MARSRQDRGEVTAGGASSLLTSARDRALGRICPLFGRSIIAKGLR</sequence>
<accession>A0A840UR47</accession>
<dbReference type="AlphaFoldDB" id="A0A840UR47"/>
<keyword evidence="2" id="KW-1185">Reference proteome</keyword>
<evidence type="ECO:0000313" key="2">
    <source>
        <dbReference type="Proteomes" id="UP000539642"/>
    </source>
</evidence>
<proteinExistence type="predicted"/>
<evidence type="ECO:0000313" key="1">
    <source>
        <dbReference type="EMBL" id="MBB5347123.1"/>
    </source>
</evidence>
<gene>
    <name evidence="1" type="ORF">HNQ81_000833</name>
</gene>
<reference evidence="1 2" key="1">
    <citation type="submission" date="2020-08" db="EMBL/GenBank/DDBJ databases">
        <title>Genomic Encyclopedia of Type Strains, Phase IV (KMG-IV): sequencing the most valuable type-strain genomes for metagenomic binning, comparative biology and taxonomic classification.</title>
        <authorList>
            <person name="Goeker M."/>
        </authorList>
    </citation>
    <scope>NUCLEOTIDE SEQUENCE [LARGE SCALE GENOMIC DNA]</scope>
    <source>
        <strain evidence="1 2">DSM 28570</strain>
    </source>
</reference>
<protein>
    <submittedName>
        <fullName evidence="1">Uncharacterized protein</fullName>
    </submittedName>
</protein>
<name>A0A840UR47_9BACT</name>
<comment type="caution">
    <text evidence="1">The sequence shown here is derived from an EMBL/GenBank/DDBJ whole genome shotgun (WGS) entry which is preliminary data.</text>
</comment>
<organism evidence="1 2">
    <name type="scientific">Desulfoprunum benzoelyticum</name>
    <dbReference type="NCBI Taxonomy" id="1506996"/>
    <lineage>
        <taxon>Bacteria</taxon>
        <taxon>Pseudomonadati</taxon>
        <taxon>Thermodesulfobacteriota</taxon>
        <taxon>Desulfobulbia</taxon>
        <taxon>Desulfobulbales</taxon>
        <taxon>Desulfobulbaceae</taxon>
        <taxon>Desulfoprunum</taxon>
    </lineage>
</organism>
<dbReference type="Proteomes" id="UP000539642">
    <property type="component" value="Unassembled WGS sequence"/>
</dbReference>
<dbReference type="EMBL" id="JACHEO010000002">
    <property type="protein sequence ID" value="MBB5347123.1"/>
    <property type="molecule type" value="Genomic_DNA"/>
</dbReference>